<dbReference type="KEGG" id="mend:L6E24_08405"/>
<evidence type="ECO:0000313" key="2">
    <source>
        <dbReference type="Proteomes" id="UP001060368"/>
    </source>
</evidence>
<dbReference type="EMBL" id="CP096115">
    <property type="protein sequence ID" value="UUX91401.1"/>
    <property type="molecule type" value="Genomic_DNA"/>
</dbReference>
<name>A0A9E7PMJ4_9EURY</name>
<reference evidence="1" key="1">
    <citation type="submission" date="2022-04" db="EMBL/GenBank/DDBJ databases">
        <title>Complete genome of Methanoplanus endosymbiosus DSM 3599.</title>
        <authorList>
            <person name="Chen S.-C."/>
            <person name="You Y.-T."/>
            <person name="Zhou Y.-Z."/>
            <person name="Lai M.-C."/>
        </authorList>
    </citation>
    <scope>NUCLEOTIDE SEQUENCE</scope>
    <source>
        <strain evidence="1">DSM 3599</strain>
    </source>
</reference>
<accession>A0A9E7PMJ4</accession>
<dbReference type="AlphaFoldDB" id="A0A9E7PMJ4"/>
<keyword evidence="2" id="KW-1185">Reference proteome</keyword>
<protein>
    <submittedName>
        <fullName evidence="1">Uncharacterized protein</fullName>
    </submittedName>
</protein>
<organism evidence="1 2">
    <name type="scientific">Methanoplanus endosymbiosus</name>
    <dbReference type="NCBI Taxonomy" id="33865"/>
    <lineage>
        <taxon>Archaea</taxon>
        <taxon>Methanobacteriati</taxon>
        <taxon>Methanobacteriota</taxon>
        <taxon>Stenosarchaea group</taxon>
        <taxon>Methanomicrobia</taxon>
        <taxon>Methanomicrobiales</taxon>
        <taxon>Methanomicrobiaceae</taxon>
        <taxon>Methanoplanus</taxon>
    </lineage>
</organism>
<gene>
    <name evidence="1" type="ORF">L6E24_08405</name>
</gene>
<evidence type="ECO:0000313" key="1">
    <source>
        <dbReference type="EMBL" id="UUX91401.1"/>
    </source>
</evidence>
<dbReference type="Proteomes" id="UP001060368">
    <property type="component" value="Chromosome"/>
</dbReference>
<dbReference type="RefSeq" id="WP_257741555.1">
    <property type="nucleotide sequence ID" value="NZ_CP096115.1"/>
</dbReference>
<proteinExistence type="predicted"/>
<sequence length="687" mass="79568">MSETQVNIHVDKSVIRYNGLVLPVRMRPFFDAEFLNPGGILEISLIHENSGIKYSSCIRRANNLDENQISPTRIYWDEALSDLIEYLILDGNDVLILKFIKFTLVKNKYYINIGRSDLQSGNDQFKRLISNHEDPVLPKIINNSQENIVEHPLAKPDTVAGSHFKQTIYEACEPEINGNRIKMEYEKILCQNKLSHKYKLYAKVLTKQFPRGINLNNQLQVVRCMVAFKKAFFENYNEEWTGDYDQFIKDIIEITVACDDTTMLSITSLNISDSLLNEIIVHVNNLFESGEAIVSSDELYIKFKQRLLQTNIYNSTTLENVVRYYIGGKYNFTDGYICSQELSSIDGYIFDKVLAALLKFSGPMSYEELIRTLPHFPDEKIRDCLKSSSKVIRGKKGYYTHIDCFDITLQDKELLLTTINDNMQDNVITTAGLFDAYLAINPDFFDRNFITDIVSLSDIFKYCYPSKYTHKRGQIIFGDGLILSSTEKVVRHLMSMKSFTYHDMDEYKNSNHYNVDCRGVLKPILKKYFRLDENRFISIDQIIISENVLNGIENLLMDELKMGYVCSANIKNYLSYPYIGSNPCTPYLLESIIRIYGSKFRCPLKLIEYYTGCKKPRGIIVILDSDFTTYEDVLIDVLKKQNSREPFENQMKAIEYLKERNYMQTALRDGFSSIYSKAIAKYDFFGI</sequence>
<dbReference type="GeneID" id="74307717"/>